<protein>
    <submittedName>
        <fullName evidence="1">Uncharacterized protein</fullName>
    </submittedName>
</protein>
<organism evidence="1 2">
    <name type="scientific">Rhodococcus triatomae</name>
    <dbReference type="NCBI Taxonomy" id="300028"/>
    <lineage>
        <taxon>Bacteria</taxon>
        <taxon>Bacillati</taxon>
        <taxon>Actinomycetota</taxon>
        <taxon>Actinomycetes</taxon>
        <taxon>Mycobacteriales</taxon>
        <taxon>Nocardiaceae</taxon>
        <taxon>Rhodococcus</taxon>
    </lineage>
</organism>
<evidence type="ECO:0000313" key="2">
    <source>
        <dbReference type="Proteomes" id="UP000183263"/>
    </source>
</evidence>
<dbReference type="Proteomes" id="UP000183263">
    <property type="component" value="Unassembled WGS sequence"/>
</dbReference>
<keyword evidence="2" id="KW-1185">Reference proteome</keyword>
<accession>A0A1G8J9I9</accession>
<evidence type="ECO:0000313" key="1">
    <source>
        <dbReference type="EMBL" id="SDI27723.1"/>
    </source>
</evidence>
<reference evidence="1 2" key="1">
    <citation type="submission" date="2016-10" db="EMBL/GenBank/DDBJ databases">
        <authorList>
            <person name="de Groot N.N."/>
        </authorList>
    </citation>
    <scope>NUCLEOTIDE SEQUENCE [LARGE SCALE GENOMIC DNA]</scope>
    <source>
        <strain evidence="1 2">DSM 44892</strain>
    </source>
</reference>
<dbReference type="EMBL" id="FNDN01000006">
    <property type="protein sequence ID" value="SDI27723.1"/>
    <property type="molecule type" value="Genomic_DNA"/>
</dbReference>
<sequence>MTLLTDTVSSLWQVVLVGLLFGAGLPAVFALGLRALDSGASDLSDTTDGTERARVPTVTGRVLAWSCFAVVLIAIAAGILMLMSDFLASTFGLHFF</sequence>
<dbReference type="AlphaFoldDB" id="A0A1G8J9I9"/>
<gene>
    <name evidence="1" type="ORF">SAMN05444695_106113</name>
</gene>
<dbReference type="RefSeq" id="WP_072738402.1">
    <property type="nucleotide sequence ID" value="NZ_CP048813.1"/>
</dbReference>
<name>A0A1G8J9I9_9NOCA</name>
<dbReference type="OrthoDB" id="4470785at2"/>
<proteinExistence type="predicted"/>